<proteinExistence type="predicted"/>
<gene>
    <name evidence="2" type="ORF">ACFQ4O_15570</name>
</gene>
<sequence length="117" mass="12179">MTTDIFELWRRQVALANGFAAMGPFAGFVMAARIAQMTREAGAPTPAGMAEAQRMVSEKVSAAFEGGVAAGRVLSRMSAATTPIAAAGFMIAAGEAAIKPARRRVRANARRLSRPGA</sequence>
<evidence type="ECO:0000313" key="3">
    <source>
        <dbReference type="Proteomes" id="UP001597171"/>
    </source>
</evidence>
<dbReference type="RefSeq" id="WP_378776956.1">
    <property type="nucleotide sequence ID" value="NZ_JBHTMX010000224.1"/>
</dbReference>
<keyword evidence="1" id="KW-0472">Membrane</keyword>
<keyword evidence="1" id="KW-1133">Transmembrane helix</keyword>
<evidence type="ECO:0000256" key="1">
    <source>
        <dbReference type="SAM" id="Phobius"/>
    </source>
</evidence>
<dbReference type="Proteomes" id="UP001597171">
    <property type="component" value="Unassembled WGS sequence"/>
</dbReference>
<keyword evidence="1" id="KW-0812">Transmembrane</keyword>
<reference evidence="3" key="1">
    <citation type="journal article" date="2019" name="Int. J. Syst. Evol. Microbiol.">
        <title>The Global Catalogue of Microorganisms (GCM) 10K type strain sequencing project: providing services to taxonomists for standard genome sequencing and annotation.</title>
        <authorList>
            <consortium name="The Broad Institute Genomics Platform"/>
            <consortium name="The Broad Institute Genome Sequencing Center for Infectious Disease"/>
            <person name="Wu L."/>
            <person name="Ma J."/>
        </authorList>
    </citation>
    <scope>NUCLEOTIDE SEQUENCE [LARGE SCALE GENOMIC DNA]</scope>
    <source>
        <strain evidence="3">CCUG 61696</strain>
    </source>
</reference>
<keyword evidence="3" id="KW-1185">Reference proteome</keyword>
<accession>A0ABW3ZB27</accession>
<evidence type="ECO:0000313" key="2">
    <source>
        <dbReference type="EMBL" id="MFD1333418.1"/>
    </source>
</evidence>
<name>A0ABW3ZB27_9HYPH</name>
<protein>
    <submittedName>
        <fullName evidence="2">Uncharacterized protein</fullName>
    </submittedName>
</protein>
<organism evidence="2 3">
    <name type="scientific">Methylopila musalis</name>
    <dbReference type="NCBI Taxonomy" id="1134781"/>
    <lineage>
        <taxon>Bacteria</taxon>
        <taxon>Pseudomonadati</taxon>
        <taxon>Pseudomonadota</taxon>
        <taxon>Alphaproteobacteria</taxon>
        <taxon>Hyphomicrobiales</taxon>
        <taxon>Methylopilaceae</taxon>
        <taxon>Methylopila</taxon>
    </lineage>
</organism>
<feature type="transmembrane region" description="Helical" evidence="1">
    <location>
        <begin position="12"/>
        <end position="32"/>
    </location>
</feature>
<comment type="caution">
    <text evidence="2">The sequence shown here is derived from an EMBL/GenBank/DDBJ whole genome shotgun (WGS) entry which is preliminary data.</text>
</comment>
<dbReference type="EMBL" id="JBHTMX010000224">
    <property type="protein sequence ID" value="MFD1333418.1"/>
    <property type="molecule type" value="Genomic_DNA"/>
</dbReference>